<evidence type="ECO:0000313" key="2">
    <source>
        <dbReference type="EMBL" id="MFB9572890.1"/>
    </source>
</evidence>
<dbReference type="SUPFAM" id="SSF53383">
    <property type="entry name" value="PLP-dependent transferases"/>
    <property type="match status" value="1"/>
</dbReference>
<dbReference type="InterPro" id="IPR015421">
    <property type="entry name" value="PyrdxlP-dep_Trfase_major"/>
</dbReference>
<name>A0ABV5R4Z0_9ACTN</name>
<dbReference type="NCBIfam" id="TIGR01976">
    <property type="entry name" value="am_tr_V_VC1184"/>
    <property type="match status" value="1"/>
</dbReference>
<dbReference type="PANTHER" id="PTHR43586">
    <property type="entry name" value="CYSTEINE DESULFURASE"/>
    <property type="match status" value="1"/>
</dbReference>
<proteinExistence type="predicted"/>
<dbReference type="PANTHER" id="PTHR43586:SF21">
    <property type="entry name" value="PYRIDOXAL PHOSPHATE (PLP)-DEPENDENT ASPARTATE AMINOTRANSFERASE SUPERFAMILY"/>
    <property type="match status" value="1"/>
</dbReference>
<evidence type="ECO:0000313" key="3">
    <source>
        <dbReference type="Proteomes" id="UP001589710"/>
    </source>
</evidence>
<dbReference type="InterPro" id="IPR015422">
    <property type="entry name" value="PyrdxlP-dep_Trfase_small"/>
</dbReference>
<dbReference type="Gene3D" id="3.90.1150.10">
    <property type="entry name" value="Aspartate Aminotransferase, domain 1"/>
    <property type="match status" value="1"/>
</dbReference>
<evidence type="ECO:0000259" key="1">
    <source>
        <dbReference type="Pfam" id="PF00266"/>
    </source>
</evidence>
<comment type="caution">
    <text evidence="2">The sequence shown here is derived from an EMBL/GenBank/DDBJ whole genome shotgun (WGS) entry which is preliminary data.</text>
</comment>
<organism evidence="2 3">
    <name type="scientific">Streptomyces yanii</name>
    <dbReference type="NCBI Taxonomy" id="78510"/>
    <lineage>
        <taxon>Bacteria</taxon>
        <taxon>Bacillati</taxon>
        <taxon>Actinomycetota</taxon>
        <taxon>Actinomycetes</taxon>
        <taxon>Kitasatosporales</taxon>
        <taxon>Streptomycetaceae</taxon>
        <taxon>Streptomyces</taxon>
    </lineage>
</organism>
<gene>
    <name evidence="2" type="ORF">ACFFTL_11290</name>
</gene>
<keyword evidence="3" id="KW-1185">Reference proteome</keyword>
<protein>
    <submittedName>
        <fullName evidence="2">Cysteine desulfurase-like protein</fullName>
    </submittedName>
</protein>
<dbReference type="InterPro" id="IPR015424">
    <property type="entry name" value="PyrdxlP-dep_Trfase"/>
</dbReference>
<dbReference type="EMBL" id="JBHMCG010000052">
    <property type="protein sequence ID" value="MFB9572890.1"/>
    <property type="molecule type" value="Genomic_DNA"/>
</dbReference>
<dbReference type="InterPro" id="IPR011340">
    <property type="entry name" value="Cys_dSase-rel"/>
</dbReference>
<dbReference type="Proteomes" id="UP001589710">
    <property type="component" value="Unassembled WGS sequence"/>
</dbReference>
<dbReference type="Pfam" id="PF00266">
    <property type="entry name" value="Aminotran_5"/>
    <property type="match status" value="1"/>
</dbReference>
<dbReference type="InterPro" id="IPR000192">
    <property type="entry name" value="Aminotrans_V_dom"/>
</dbReference>
<sequence length="406" mass="42750">MSFDVDAVRAQFPALKSGSARFDAPGGTQTPQPVIDAIADTLANPLANRGLTTEGERNAEAVVTGARRALADLLGADPRGIVFGRSSTQLAYDLSRTLAKNWGPGDEVVVSRLDHDSNIRPWIQAAETVGATVRWADFNPATGELTTDDISQVLSARTRLVAVTAASNLIGTRPDIPAIADLVHRAGALLHVDAVHYASHAAVDLPGLGADFLVCSPYKFLGPHLGVLASRPELLETLRPDKLLPSTDVVPERFELGTLPYELLAGARAAVDFLAELAPSTDGTRRERLLAAFEAIETHEDALRARIEQGLAALGSVTVHSRAAHRTPTLLLTLADRSAAVASRYLAGRGVDAPAGSFYALEASRRLGLGDEGGLRIGLAPYNSAEDVDRLLDALSGFLGTSPATG</sequence>
<reference evidence="2 3" key="1">
    <citation type="submission" date="2024-09" db="EMBL/GenBank/DDBJ databases">
        <authorList>
            <person name="Sun Q."/>
            <person name="Mori K."/>
        </authorList>
    </citation>
    <scope>NUCLEOTIDE SEQUENCE [LARGE SCALE GENOMIC DNA]</scope>
    <source>
        <strain evidence="2 3">JCM 3331</strain>
    </source>
</reference>
<accession>A0ABV5R4Z0</accession>
<feature type="domain" description="Aminotransferase class V" evidence="1">
    <location>
        <begin position="22"/>
        <end position="391"/>
    </location>
</feature>
<dbReference type="Gene3D" id="3.40.640.10">
    <property type="entry name" value="Type I PLP-dependent aspartate aminotransferase-like (Major domain)"/>
    <property type="match status" value="1"/>
</dbReference>
<dbReference type="RefSeq" id="WP_345520359.1">
    <property type="nucleotide sequence ID" value="NZ_BAAAXD010000056.1"/>
</dbReference>